<dbReference type="RefSeq" id="WP_114809719.1">
    <property type="nucleotide sequence ID" value="NZ_CP139965.1"/>
</dbReference>
<evidence type="ECO:0000256" key="2">
    <source>
        <dbReference type="ARBA" id="ARBA00022723"/>
    </source>
</evidence>
<gene>
    <name evidence="4" type="ORF">U0042_02540</name>
</gene>
<keyword evidence="2" id="KW-0479">Metal-binding</keyword>
<dbReference type="Pfam" id="PF01155">
    <property type="entry name" value="HypA"/>
    <property type="match status" value="1"/>
</dbReference>
<accession>A0ABZ0WMQ2</accession>
<evidence type="ECO:0000313" key="5">
    <source>
        <dbReference type="Proteomes" id="UP001325479"/>
    </source>
</evidence>
<dbReference type="Proteomes" id="UP001325479">
    <property type="component" value="Chromosome"/>
</dbReference>
<sequence>MHETGIVRDLVRRVVAAALEADAERVSEVHVWLGALSQFSPEHFREHFDEEVRGTLAEQATLKIETSHDAAHPNALHVVLQSVALEVPDERSEVP</sequence>
<dbReference type="EMBL" id="CP139965">
    <property type="protein sequence ID" value="WQD78604.1"/>
    <property type="molecule type" value="Genomic_DNA"/>
</dbReference>
<keyword evidence="1" id="KW-0533">Nickel</keyword>
<dbReference type="Gene3D" id="3.30.2320.50">
    <property type="match status" value="1"/>
</dbReference>
<evidence type="ECO:0000256" key="1">
    <source>
        <dbReference type="ARBA" id="ARBA00022596"/>
    </source>
</evidence>
<keyword evidence="3" id="KW-0862">Zinc</keyword>
<name>A0ABZ0WMQ2_9BURK</name>
<reference evidence="4 5" key="1">
    <citation type="submission" date="2023-12" db="EMBL/GenBank/DDBJ databases">
        <title>Genome sequencing and assembly of bacterial species from a model synthetic community.</title>
        <authorList>
            <person name="Hogle S.L."/>
        </authorList>
    </citation>
    <scope>NUCLEOTIDE SEQUENCE [LARGE SCALE GENOMIC DNA]</scope>
    <source>
        <strain evidence="4 5">HAMBI 2494</strain>
    </source>
</reference>
<proteinExistence type="predicted"/>
<evidence type="ECO:0000313" key="4">
    <source>
        <dbReference type="EMBL" id="WQD78604.1"/>
    </source>
</evidence>
<organism evidence="4 5">
    <name type="scientific">Paraburkholderia kururiensis</name>
    <dbReference type="NCBI Taxonomy" id="984307"/>
    <lineage>
        <taxon>Bacteria</taxon>
        <taxon>Pseudomonadati</taxon>
        <taxon>Pseudomonadota</taxon>
        <taxon>Betaproteobacteria</taxon>
        <taxon>Burkholderiales</taxon>
        <taxon>Burkholderiaceae</taxon>
        <taxon>Paraburkholderia</taxon>
    </lineage>
</organism>
<evidence type="ECO:0000256" key="3">
    <source>
        <dbReference type="ARBA" id="ARBA00022833"/>
    </source>
</evidence>
<dbReference type="InterPro" id="IPR000688">
    <property type="entry name" value="HypA/HybF"/>
</dbReference>
<keyword evidence="5" id="KW-1185">Reference proteome</keyword>
<protein>
    <submittedName>
        <fullName evidence="4">Hydrogenase maturation nickel metallochaperone HypA</fullName>
    </submittedName>
</protein>